<dbReference type="OrthoDB" id="422156at2759"/>
<evidence type="ECO:0000256" key="11">
    <source>
        <dbReference type="SAM" id="Phobius"/>
    </source>
</evidence>
<keyword evidence="10" id="KW-0931">ER-Golgi transport</keyword>
<keyword evidence="5 11" id="KW-0812">Transmembrane</keyword>
<accession>A0A0R3UIS7</accession>
<dbReference type="GO" id="GO:0006906">
    <property type="term" value="P:vesicle fusion"/>
    <property type="evidence" value="ECO:0007669"/>
    <property type="project" value="TreeGrafter"/>
</dbReference>
<evidence type="ECO:0000256" key="9">
    <source>
        <dbReference type="ARBA" id="ARBA00023136"/>
    </source>
</evidence>
<dbReference type="GO" id="GO:0006888">
    <property type="term" value="P:endoplasmic reticulum to Golgi vesicle-mediated transport"/>
    <property type="evidence" value="ECO:0007669"/>
    <property type="project" value="InterPro"/>
</dbReference>
<dbReference type="WBParaSite" id="MCU_003751-RA">
    <property type="protein sequence ID" value="MCU_003751-RA"/>
    <property type="gene ID" value="MCU_003751"/>
</dbReference>
<keyword evidence="7 11" id="KW-1133">Transmembrane helix</keyword>
<keyword evidence="8 10" id="KW-0333">Golgi apparatus</keyword>
<dbReference type="AlphaFoldDB" id="A0A0R3UIS7"/>
<dbReference type="GO" id="GO:0005801">
    <property type="term" value="C:cis-Golgi network"/>
    <property type="evidence" value="ECO:0007669"/>
    <property type="project" value="InterPro"/>
</dbReference>
<sequence length="231" mass="26286">MQWGELRRQARTIESELDVKLTALSKVGSSFIGGSVNAHHSQTSQSSINSDYGDLCKDIEDLLQQLTQVNDKMSDVVSSIDQGNISQQHTAKRHREILFDYMQDFRRMRANYTSARNREELLTSTHRIQNAGTSDKPPDATRLLLEEQQSLLHTDKMLLDRLAAASAIRSALRSQHHILKTTTGNLLNLRARFPIVNKVLSHISWRKKRDTVIIGSVIGCCFLFLLIYLFH</sequence>
<name>A0A0R3UIS7_MESCO</name>
<keyword evidence="9 10" id="KW-0472">Membrane</keyword>
<evidence type="ECO:0000313" key="12">
    <source>
        <dbReference type="EMBL" id="VDD81355.1"/>
    </source>
</evidence>
<dbReference type="Pfam" id="PF12352">
    <property type="entry name" value="V-SNARE_C"/>
    <property type="match status" value="1"/>
</dbReference>
<dbReference type="GO" id="GO:0000139">
    <property type="term" value="C:Golgi membrane"/>
    <property type="evidence" value="ECO:0007669"/>
    <property type="project" value="UniProtKB-SubCell"/>
</dbReference>
<comment type="similarity">
    <text evidence="2 10">Belongs to the GOSR1 family.</text>
</comment>
<dbReference type="PANTHER" id="PTHR21094:SF2">
    <property type="entry name" value="GOLGI SNAP RECEPTOR COMPLEX MEMBER 1"/>
    <property type="match status" value="1"/>
</dbReference>
<evidence type="ECO:0000256" key="10">
    <source>
        <dbReference type="PIRNR" id="PIRNR027109"/>
    </source>
</evidence>
<feature type="transmembrane region" description="Helical" evidence="11">
    <location>
        <begin position="211"/>
        <end position="230"/>
    </location>
</feature>
<dbReference type="GO" id="GO:0015031">
    <property type="term" value="P:protein transport"/>
    <property type="evidence" value="ECO:0007669"/>
    <property type="project" value="UniProtKB-KW"/>
</dbReference>
<dbReference type="EMBL" id="UXSR01005356">
    <property type="protein sequence ID" value="VDD81355.1"/>
    <property type="molecule type" value="Genomic_DNA"/>
</dbReference>
<dbReference type="GO" id="GO:0005797">
    <property type="term" value="C:Golgi medial cisterna"/>
    <property type="evidence" value="ECO:0007669"/>
    <property type="project" value="TreeGrafter"/>
</dbReference>
<evidence type="ECO:0000256" key="7">
    <source>
        <dbReference type="ARBA" id="ARBA00022989"/>
    </source>
</evidence>
<evidence type="ECO:0000256" key="8">
    <source>
        <dbReference type="ARBA" id="ARBA00023034"/>
    </source>
</evidence>
<evidence type="ECO:0000256" key="2">
    <source>
        <dbReference type="ARBA" id="ARBA00008473"/>
    </source>
</evidence>
<comment type="subunit">
    <text evidence="10">Component of several multiprotein Golgi SNARE complexes.</text>
</comment>
<dbReference type="Proteomes" id="UP000267029">
    <property type="component" value="Unassembled WGS sequence"/>
</dbReference>
<evidence type="ECO:0000256" key="1">
    <source>
        <dbReference type="ARBA" id="ARBA00004409"/>
    </source>
</evidence>
<organism evidence="12 13">
    <name type="scientific">Mesocestoides corti</name>
    <name type="common">Flatworm</name>
    <dbReference type="NCBI Taxonomy" id="53468"/>
    <lineage>
        <taxon>Eukaryota</taxon>
        <taxon>Metazoa</taxon>
        <taxon>Spiralia</taxon>
        <taxon>Lophotrochozoa</taxon>
        <taxon>Platyhelminthes</taxon>
        <taxon>Cestoda</taxon>
        <taxon>Eucestoda</taxon>
        <taxon>Cyclophyllidea</taxon>
        <taxon>Mesocestoididae</taxon>
        <taxon>Mesocestoides</taxon>
    </lineage>
</organism>
<evidence type="ECO:0000313" key="13">
    <source>
        <dbReference type="Proteomes" id="UP000267029"/>
    </source>
</evidence>
<dbReference type="GO" id="GO:0005484">
    <property type="term" value="F:SNAP receptor activity"/>
    <property type="evidence" value="ECO:0007669"/>
    <property type="project" value="TreeGrafter"/>
</dbReference>
<dbReference type="PIRSF" id="PIRSF027109">
    <property type="entry name" value="Golgi_SNARE"/>
    <property type="match status" value="1"/>
</dbReference>
<gene>
    <name evidence="12" type="ORF">MCOS_LOCUS7358</name>
</gene>
<dbReference type="PANTHER" id="PTHR21094">
    <property type="entry name" value="GOS-28 SNARE- RELATED"/>
    <property type="match status" value="1"/>
</dbReference>
<comment type="subcellular location">
    <subcellularLocation>
        <location evidence="1">Golgi apparatus membrane</location>
        <topology evidence="1">Single-pass type IV membrane protein</topology>
    </subcellularLocation>
</comment>
<reference evidence="12 13" key="1">
    <citation type="submission" date="2018-10" db="EMBL/GenBank/DDBJ databases">
        <authorList>
            <consortium name="Pathogen Informatics"/>
        </authorList>
    </citation>
    <scope>NUCLEOTIDE SEQUENCE [LARGE SCALE GENOMIC DNA]</scope>
</reference>
<keyword evidence="6 10" id="KW-0653">Protein transport</keyword>
<dbReference type="STRING" id="53468.A0A0R3UIS7"/>
<evidence type="ECO:0000256" key="6">
    <source>
        <dbReference type="ARBA" id="ARBA00022927"/>
    </source>
</evidence>
<evidence type="ECO:0000313" key="14">
    <source>
        <dbReference type="WBParaSite" id="MCU_003751-RA"/>
    </source>
</evidence>
<keyword evidence="4 10" id="KW-0813">Transport</keyword>
<dbReference type="GO" id="GO:0031201">
    <property type="term" value="C:SNARE complex"/>
    <property type="evidence" value="ECO:0007669"/>
    <property type="project" value="TreeGrafter"/>
</dbReference>
<evidence type="ECO:0000256" key="4">
    <source>
        <dbReference type="ARBA" id="ARBA00022448"/>
    </source>
</evidence>
<dbReference type="InterPro" id="IPR023601">
    <property type="entry name" value="Golgi_SNAP_su1"/>
</dbReference>
<comment type="function">
    <text evidence="10">Involved in transport from the ER to the Golgi apparatus as well as in intra-Golgi transport. It belongs to a super-family of proteins called t-SNAREs or soluble NSF (N-ethylmaleimide-sensitive factor) attachment protein receptor.</text>
</comment>
<dbReference type="GO" id="GO:0048219">
    <property type="term" value="P:inter-Golgi cisterna vesicle-mediated transport"/>
    <property type="evidence" value="ECO:0007669"/>
    <property type="project" value="TreeGrafter"/>
</dbReference>
<evidence type="ECO:0000256" key="5">
    <source>
        <dbReference type="ARBA" id="ARBA00022692"/>
    </source>
</evidence>
<keyword evidence="13" id="KW-1185">Reference proteome</keyword>
<proteinExistence type="inferred from homology"/>
<evidence type="ECO:0000256" key="3">
    <source>
        <dbReference type="ARBA" id="ARBA00015612"/>
    </source>
</evidence>
<protein>
    <recommendedName>
        <fullName evidence="3 10">Golgi SNAP receptor complex member 1</fullName>
    </recommendedName>
</protein>
<reference evidence="14" key="2">
    <citation type="submission" date="2019-11" db="UniProtKB">
        <authorList>
            <consortium name="WormBaseParasite"/>
        </authorList>
    </citation>
    <scope>IDENTIFICATION</scope>
</reference>